<feature type="region of interest" description="Disordered" evidence="1">
    <location>
        <begin position="159"/>
        <end position="225"/>
    </location>
</feature>
<dbReference type="EMBL" id="JARQZJ010000092">
    <property type="protein sequence ID" value="KAK9883935.1"/>
    <property type="molecule type" value="Genomic_DNA"/>
</dbReference>
<evidence type="ECO:0000313" key="3">
    <source>
        <dbReference type="Proteomes" id="UP001431783"/>
    </source>
</evidence>
<organism evidence="2 3">
    <name type="scientific">Henosepilachna vigintioctopunctata</name>
    <dbReference type="NCBI Taxonomy" id="420089"/>
    <lineage>
        <taxon>Eukaryota</taxon>
        <taxon>Metazoa</taxon>
        <taxon>Ecdysozoa</taxon>
        <taxon>Arthropoda</taxon>
        <taxon>Hexapoda</taxon>
        <taxon>Insecta</taxon>
        <taxon>Pterygota</taxon>
        <taxon>Neoptera</taxon>
        <taxon>Endopterygota</taxon>
        <taxon>Coleoptera</taxon>
        <taxon>Polyphaga</taxon>
        <taxon>Cucujiformia</taxon>
        <taxon>Coccinelloidea</taxon>
        <taxon>Coccinellidae</taxon>
        <taxon>Epilachninae</taxon>
        <taxon>Epilachnini</taxon>
        <taxon>Henosepilachna</taxon>
    </lineage>
</organism>
<feature type="compositionally biased region" description="Polar residues" evidence="1">
    <location>
        <begin position="161"/>
        <end position="175"/>
    </location>
</feature>
<dbReference type="AlphaFoldDB" id="A0AAW1US94"/>
<dbReference type="Proteomes" id="UP001431783">
    <property type="component" value="Unassembled WGS sequence"/>
</dbReference>
<feature type="compositionally biased region" description="Pro residues" evidence="1">
    <location>
        <begin position="205"/>
        <end position="216"/>
    </location>
</feature>
<protein>
    <submittedName>
        <fullName evidence="2">Uncharacterized protein</fullName>
    </submittedName>
</protein>
<sequence>MAVFPNTAMDNYTSHISEVIKTWNEERMTQAKEAIQFLKSLEREEAVARNSSEGECSDIEIASEATQQPRTSRKRRAAKTPPLGNPTEIPRRRKTSEPEIAPTETQNRFEILQNLETTEPSTSEFTTTTEPAACANCGGPHPANYKGCAAYHTAKPVARQPQVTRTENPLANRTAPQEKPTPPPQKPTTSGLNYTQALKGKTAPKPTPAAPKTPPKPAERTEKSETFNMGKMFDIFSNFNIEKFKAVLKKMSTLMANATTMPEIMIGIFQCMPDICESVDRRRVKI</sequence>
<reference evidence="2 3" key="1">
    <citation type="submission" date="2023-03" db="EMBL/GenBank/DDBJ databases">
        <title>Genome insight into feeding habits of ladybird beetles.</title>
        <authorList>
            <person name="Li H.-S."/>
            <person name="Huang Y.-H."/>
            <person name="Pang H."/>
        </authorList>
    </citation>
    <scope>NUCLEOTIDE SEQUENCE [LARGE SCALE GENOMIC DNA]</scope>
    <source>
        <strain evidence="2">SYSU_2023b</strain>
        <tissue evidence="2">Whole body</tissue>
    </source>
</reference>
<evidence type="ECO:0000313" key="2">
    <source>
        <dbReference type="EMBL" id="KAK9883935.1"/>
    </source>
</evidence>
<proteinExistence type="predicted"/>
<evidence type="ECO:0000256" key="1">
    <source>
        <dbReference type="SAM" id="MobiDB-lite"/>
    </source>
</evidence>
<gene>
    <name evidence="2" type="ORF">WA026_004875</name>
</gene>
<comment type="caution">
    <text evidence="2">The sequence shown here is derived from an EMBL/GenBank/DDBJ whole genome shotgun (WGS) entry which is preliminary data.</text>
</comment>
<feature type="region of interest" description="Disordered" evidence="1">
    <location>
        <begin position="49"/>
        <end position="108"/>
    </location>
</feature>
<name>A0AAW1US94_9CUCU</name>
<keyword evidence="3" id="KW-1185">Reference proteome</keyword>
<accession>A0AAW1US94</accession>